<dbReference type="EMBL" id="BMAO01021176">
    <property type="protein sequence ID" value="GFQ72623.1"/>
    <property type="molecule type" value="Genomic_DNA"/>
</dbReference>
<evidence type="ECO:0000256" key="1">
    <source>
        <dbReference type="SAM" id="MobiDB-lite"/>
    </source>
</evidence>
<name>A0A8X6F6X9_TRICU</name>
<sequence>MASFLAIYQNKNTIFSLNIRKMTNIFFCAVCLISVQNVLPQVIDETVTDYPVRGSRRRTSDSVSTFLSGLGDLLLNIDETLSRQTAPKVNTEDIMKEQMYDRPRQGPSYFERVRQNYRDIQKRVGESLGMLDFRLLSNLGSVNVQTKGSKSSVDVSLPFLPMKMSVNSNPFLEDSTQTDDLILASTTDPEIDPEQRNIQHFTGDVDMDNAEVVMESNFASTLGPHALNIEPFSNQVDFEFNHHGDHKAQSEELNLDSNEDQSDFMDREISPRIGREFKRTEPPVTEDSTISGRILGDVLYSESTFDKIMKRVMKDKKWAIDSDSVPSRIAEKVRRAPEKIRELADKSIRDNTKEQPKAPIRINEDKNEKFDRPDRNNFKKRQSIQPSNNFEEMRKPKTENKLNLNPQLPIESQPLVRNSFLGESVILAFTPDGVPLKLRMGPEIKNPLKFLHKVLSTYDVSLNIPVGSFDNIDPVVKGSEEY</sequence>
<evidence type="ECO:0000313" key="2">
    <source>
        <dbReference type="EMBL" id="GFQ72623.1"/>
    </source>
</evidence>
<accession>A0A8X6F6X9</accession>
<gene>
    <name evidence="2" type="primary">AVEN_58704_1</name>
    <name evidence="2" type="ORF">TNCT_641291</name>
</gene>
<feature type="region of interest" description="Disordered" evidence="1">
    <location>
        <begin position="351"/>
        <end position="394"/>
    </location>
</feature>
<keyword evidence="3" id="KW-1185">Reference proteome</keyword>
<proteinExistence type="predicted"/>
<reference evidence="2" key="1">
    <citation type="submission" date="2020-07" db="EMBL/GenBank/DDBJ databases">
        <title>Multicomponent nature underlies the extraordinary mechanical properties of spider dragline silk.</title>
        <authorList>
            <person name="Kono N."/>
            <person name="Nakamura H."/>
            <person name="Mori M."/>
            <person name="Yoshida Y."/>
            <person name="Ohtoshi R."/>
            <person name="Malay A.D."/>
            <person name="Moran D.A.P."/>
            <person name="Tomita M."/>
            <person name="Numata K."/>
            <person name="Arakawa K."/>
        </authorList>
    </citation>
    <scope>NUCLEOTIDE SEQUENCE</scope>
</reference>
<organism evidence="2 3">
    <name type="scientific">Trichonephila clavata</name>
    <name type="common">Joro spider</name>
    <name type="synonym">Nephila clavata</name>
    <dbReference type="NCBI Taxonomy" id="2740835"/>
    <lineage>
        <taxon>Eukaryota</taxon>
        <taxon>Metazoa</taxon>
        <taxon>Ecdysozoa</taxon>
        <taxon>Arthropoda</taxon>
        <taxon>Chelicerata</taxon>
        <taxon>Arachnida</taxon>
        <taxon>Araneae</taxon>
        <taxon>Araneomorphae</taxon>
        <taxon>Entelegynae</taxon>
        <taxon>Araneoidea</taxon>
        <taxon>Nephilidae</taxon>
        <taxon>Trichonephila</taxon>
    </lineage>
</organism>
<evidence type="ECO:0000313" key="3">
    <source>
        <dbReference type="Proteomes" id="UP000887116"/>
    </source>
</evidence>
<dbReference type="Proteomes" id="UP000887116">
    <property type="component" value="Unassembled WGS sequence"/>
</dbReference>
<dbReference type="OrthoDB" id="6434317at2759"/>
<feature type="compositionally biased region" description="Basic and acidic residues" evidence="1">
    <location>
        <begin position="351"/>
        <end position="377"/>
    </location>
</feature>
<dbReference type="AlphaFoldDB" id="A0A8X6F6X9"/>
<protein>
    <submittedName>
        <fullName evidence="2">Uncharacterized protein</fullName>
    </submittedName>
</protein>
<comment type="caution">
    <text evidence="2">The sequence shown here is derived from an EMBL/GenBank/DDBJ whole genome shotgun (WGS) entry which is preliminary data.</text>
</comment>